<dbReference type="Pfam" id="PF20778">
    <property type="entry name" value="SLS1_C"/>
    <property type="match status" value="1"/>
</dbReference>
<feature type="compositionally biased region" description="Polar residues" evidence="1">
    <location>
        <begin position="206"/>
        <end position="219"/>
    </location>
</feature>
<dbReference type="InterPro" id="IPR048400">
    <property type="entry name" value="SLS1_N"/>
</dbReference>
<feature type="compositionally biased region" description="Low complexity" evidence="1">
    <location>
        <begin position="880"/>
        <end position="895"/>
    </location>
</feature>
<organism evidence="4 5">
    <name type="scientific">Lecanosticta acicola</name>
    <dbReference type="NCBI Taxonomy" id="111012"/>
    <lineage>
        <taxon>Eukaryota</taxon>
        <taxon>Fungi</taxon>
        <taxon>Dikarya</taxon>
        <taxon>Ascomycota</taxon>
        <taxon>Pezizomycotina</taxon>
        <taxon>Dothideomycetes</taxon>
        <taxon>Dothideomycetidae</taxon>
        <taxon>Mycosphaerellales</taxon>
        <taxon>Mycosphaerellaceae</taxon>
        <taxon>Lecanosticta</taxon>
    </lineage>
</organism>
<name>A0AAI8YWP6_9PEZI</name>
<dbReference type="Proteomes" id="UP001296104">
    <property type="component" value="Unassembled WGS sequence"/>
</dbReference>
<sequence>MVLPGTFSAGTSACLRCQLRKALAPIRTQSPSRASEQRCRTLTTSRHLAEEADGTLVKTKDGYRWKKTNEAGYIIGKPGKRQRVVSERLSRDSLSRPANVIVLRDVKQEQQLPSPRRRAIQSASLEEFKSQPFSTQEIESAVTGREIAPTEAEVNTSIDALRPQETILDKQSFVRLHRDLLSGYTYKQLWRYLVKSDSRLALDPNPNRQRQQELANSQWRPGESPLSKRHGFAAKPKGKETKVQVADHILRLVWHLTVQSEVQEVGEIEVKVQPWQSSMLFDLNVDNRPYYEHCIASKALTEACQVYDLRSDGVLRIVGRRHDAEEAARQFNKALLSATRSEADLKAFRPLLGSRSELKIEELVSLDDLRFISDLTKSVVILEGDTIAIYGNSEVNRRGARRMAIALLDLQSPASFDGTFADAEVDARKKSRGTGKVVDFVPARSLVGGLHRRYRALELVRFARHLQKQEVVDDDSRSSTPEQLAEALAKQLGSVPEPQHGPFKQHAKSYWREEARLSDWETQYCNILREVQSRPTAIANSNPKPSRKTRDSSSRQSQLATILQHHSTGIETLLSYFEPQELPRPLNPTATRSPLNSTAKEGRRTFDRRIPYLSIYFIPSTTKTQAPQLPRIQMKFRFSSSFGWRRKVQLTGISTSLDKQHLSVPLPEHAVDMRLNREVTMISRLDVAQQDQHICQFLERLEESVQSGEGALDVPSEIKFSLPGWLVRGKGIDQARSEKEVEISYSVERFEQVQSVIFRPDSNSLGAEIVDKELKASLGSLPDNFYLDYKEVEGGAIHGSQTSLLLRMRQDAFSLPTREVEAGEEAQSDVTSLESMNTDTADVTPGSRTPTEAVSEKEAGTAAVPGASIETPEATEDQVTASQSHTGTSSASSSPLQLATAALGIANLLTRASNGSLSRFARDREMPVRKFTIE</sequence>
<dbReference type="InterPro" id="IPR048401">
    <property type="entry name" value="SLS1_C"/>
</dbReference>
<dbReference type="Pfam" id="PF20776">
    <property type="entry name" value="SLS1_N"/>
    <property type="match status" value="1"/>
</dbReference>
<reference evidence="4" key="1">
    <citation type="submission" date="2023-11" db="EMBL/GenBank/DDBJ databases">
        <authorList>
            <person name="Alioto T."/>
            <person name="Alioto T."/>
            <person name="Gomez Garrido J."/>
        </authorList>
    </citation>
    <scope>NUCLEOTIDE SEQUENCE</scope>
</reference>
<feature type="region of interest" description="Disordered" evidence="1">
    <location>
        <begin position="581"/>
        <end position="602"/>
    </location>
</feature>
<gene>
    <name evidence="4" type="ORF">LECACI_7A003376</name>
</gene>
<dbReference type="AlphaFoldDB" id="A0AAI8YWP6"/>
<evidence type="ECO:0000256" key="1">
    <source>
        <dbReference type="SAM" id="MobiDB-lite"/>
    </source>
</evidence>
<evidence type="ECO:0000259" key="3">
    <source>
        <dbReference type="Pfam" id="PF20778"/>
    </source>
</evidence>
<feature type="compositionally biased region" description="Polar residues" evidence="1">
    <location>
        <begin position="828"/>
        <end position="852"/>
    </location>
</feature>
<evidence type="ECO:0008006" key="6">
    <source>
        <dbReference type="Google" id="ProtNLM"/>
    </source>
</evidence>
<protein>
    <recommendedName>
        <fullName evidence="6">Mitochondrial inner-membrane-bound regulator-domain-containing protein</fullName>
    </recommendedName>
</protein>
<feature type="compositionally biased region" description="Polar residues" evidence="1">
    <location>
        <begin position="588"/>
        <end position="599"/>
    </location>
</feature>
<evidence type="ECO:0000313" key="5">
    <source>
        <dbReference type="Proteomes" id="UP001296104"/>
    </source>
</evidence>
<feature type="domain" description="SLS1 C-terminal" evidence="3">
    <location>
        <begin position="541"/>
        <end position="810"/>
    </location>
</feature>
<feature type="compositionally biased region" description="Polar residues" evidence="1">
    <location>
        <begin position="535"/>
        <end position="544"/>
    </location>
</feature>
<evidence type="ECO:0000259" key="2">
    <source>
        <dbReference type="Pfam" id="PF20776"/>
    </source>
</evidence>
<dbReference type="EMBL" id="CAVMBE010000016">
    <property type="protein sequence ID" value="CAK3957696.1"/>
    <property type="molecule type" value="Genomic_DNA"/>
</dbReference>
<feature type="region of interest" description="Disordered" evidence="1">
    <location>
        <begin position="201"/>
        <end position="239"/>
    </location>
</feature>
<feature type="region of interest" description="Disordered" evidence="1">
    <location>
        <begin position="817"/>
        <end position="895"/>
    </location>
</feature>
<proteinExistence type="predicted"/>
<accession>A0AAI8YWP6</accession>
<dbReference type="PANTHER" id="PTHR37919">
    <property type="entry name" value="PROTEIN CBG05606"/>
    <property type="match status" value="1"/>
</dbReference>
<dbReference type="PANTHER" id="PTHR37919:SF2">
    <property type="entry name" value="EXPERA DOMAIN-CONTAINING PROTEIN"/>
    <property type="match status" value="1"/>
</dbReference>
<keyword evidence="5" id="KW-1185">Reference proteome</keyword>
<feature type="region of interest" description="Disordered" evidence="1">
    <location>
        <begin position="535"/>
        <end position="560"/>
    </location>
</feature>
<evidence type="ECO:0000313" key="4">
    <source>
        <dbReference type="EMBL" id="CAK3957696.1"/>
    </source>
</evidence>
<comment type="caution">
    <text evidence="4">The sequence shown here is derived from an EMBL/GenBank/DDBJ whole genome shotgun (WGS) entry which is preliminary data.</text>
</comment>
<feature type="domain" description="SLS1 N-terminal" evidence="2">
    <location>
        <begin position="149"/>
        <end position="259"/>
    </location>
</feature>